<accession>A0AAX3EH00</accession>
<proteinExistence type="predicted"/>
<feature type="compositionally biased region" description="Pro residues" evidence="1">
    <location>
        <begin position="87"/>
        <end position="103"/>
    </location>
</feature>
<evidence type="ECO:0008006" key="5">
    <source>
        <dbReference type="Google" id="ProtNLM"/>
    </source>
</evidence>
<feature type="compositionally biased region" description="Gly residues" evidence="1">
    <location>
        <begin position="119"/>
        <end position="131"/>
    </location>
</feature>
<name>A0AAX3EH00_PAEUR</name>
<protein>
    <recommendedName>
        <fullName evidence="5">GerMN domain-containing protein</fullName>
    </recommendedName>
</protein>
<dbReference type="EMBL" id="CP101185">
    <property type="protein sequence ID" value="UYV97355.1"/>
    <property type="molecule type" value="Genomic_DNA"/>
</dbReference>
<evidence type="ECO:0000256" key="2">
    <source>
        <dbReference type="SAM" id="SignalP"/>
    </source>
</evidence>
<feature type="compositionally biased region" description="Low complexity" evidence="1">
    <location>
        <begin position="156"/>
        <end position="180"/>
    </location>
</feature>
<keyword evidence="4" id="KW-1185">Reference proteome</keyword>
<feature type="compositionally biased region" description="Polar residues" evidence="1">
    <location>
        <begin position="44"/>
        <end position="86"/>
    </location>
</feature>
<organism evidence="3 4">
    <name type="scientific">Paenarthrobacter ureafaciens</name>
    <dbReference type="NCBI Taxonomy" id="37931"/>
    <lineage>
        <taxon>Bacteria</taxon>
        <taxon>Bacillati</taxon>
        <taxon>Actinomycetota</taxon>
        <taxon>Actinomycetes</taxon>
        <taxon>Micrococcales</taxon>
        <taxon>Micrococcaceae</taxon>
        <taxon>Paenarthrobacter</taxon>
    </lineage>
</organism>
<feature type="region of interest" description="Disordered" evidence="1">
    <location>
        <begin position="39"/>
        <end position="180"/>
    </location>
</feature>
<evidence type="ECO:0000313" key="4">
    <source>
        <dbReference type="Proteomes" id="UP001163293"/>
    </source>
</evidence>
<feature type="signal peptide" evidence="2">
    <location>
        <begin position="1"/>
        <end position="23"/>
    </location>
</feature>
<gene>
    <name evidence="3" type="ORF">NL394_20350</name>
</gene>
<feature type="chain" id="PRO_5043937464" description="GerMN domain-containing protein" evidence="2">
    <location>
        <begin position="24"/>
        <end position="316"/>
    </location>
</feature>
<reference evidence="3" key="1">
    <citation type="submission" date="2022-07" db="EMBL/GenBank/DDBJ databases">
        <authorList>
            <person name="Wu T."/>
        </authorList>
    </citation>
    <scope>NUCLEOTIDE SEQUENCE</scope>
    <source>
        <strain evidence="3">SD-1</strain>
    </source>
</reference>
<evidence type="ECO:0000313" key="3">
    <source>
        <dbReference type="EMBL" id="UYV97355.1"/>
    </source>
</evidence>
<feature type="compositionally biased region" description="Polar residues" evidence="1">
    <location>
        <begin position="139"/>
        <end position="148"/>
    </location>
</feature>
<sequence>MNGQECGAVMRAGLGLQSTTAIAAACLLFSTWVAGCTASPEAVSPSSTPFVSAAGSTGPQNPDEPISNSLAPPVSSATPQPDTTPRNLPPSGDPGQPSAPGPLPGSGGAVSSGAATSGAGTGGGASGGGGTDAVPGPSTPTDTSQGASSPADPGTAVEPSPGPSASPSAGGEAARAAVVPPQVEPGPAVYYVAINDGGSRGVRFGCNDSLVPVRGPASSGDPLTVALGRLLGAGLPVDNDAALYDSLAASSLHFVSGYVSGSTVVVNLGGSIRPGGVCDIPRIEAQLTHTVVAASGATRAEIYVNGMTLDVALSLR</sequence>
<dbReference type="AlphaFoldDB" id="A0AAX3EH00"/>
<dbReference type="Proteomes" id="UP001163293">
    <property type="component" value="Chromosome"/>
</dbReference>
<evidence type="ECO:0000256" key="1">
    <source>
        <dbReference type="SAM" id="MobiDB-lite"/>
    </source>
</evidence>
<keyword evidence="2" id="KW-0732">Signal</keyword>
<dbReference type="RefSeq" id="WP_259362729.1">
    <property type="nucleotide sequence ID" value="NZ_CP043010.1"/>
</dbReference>